<feature type="domain" description="J" evidence="1">
    <location>
        <begin position="15"/>
        <end position="108"/>
    </location>
</feature>
<dbReference type="Gene3D" id="1.10.287.110">
    <property type="entry name" value="DnaJ domain"/>
    <property type="match status" value="1"/>
</dbReference>
<evidence type="ECO:0000313" key="3">
    <source>
        <dbReference type="Proteomes" id="UP001516023"/>
    </source>
</evidence>
<proteinExistence type="predicted"/>
<name>A0ABD3QNT0_9STRA</name>
<dbReference type="EMBL" id="JABMIG020000022">
    <property type="protein sequence ID" value="KAL3802068.1"/>
    <property type="molecule type" value="Genomic_DNA"/>
</dbReference>
<dbReference type="CDD" id="cd06257">
    <property type="entry name" value="DnaJ"/>
    <property type="match status" value="1"/>
</dbReference>
<keyword evidence="3" id="KW-1185">Reference proteome</keyword>
<accession>A0ABD3QNT0</accession>
<evidence type="ECO:0000259" key="1">
    <source>
        <dbReference type="PROSITE" id="PS50076"/>
    </source>
</evidence>
<dbReference type="InterPro" id="IPR001623">
    <property type="entry name" value="DnaJ_domain"/>
</dbReference>
<protein>
    <recommendedName>
        <fullName evidence="1">J domain-containing protein</fullName>
    </recommendedName>
</protein>
<comment type="caution">
    <text evidence="2">The sequence shown here is derived from an EMBL/GenBank/DDBJ whole genome shotgun (WGS) entry which is preliminary data.</text>
</comment>
<sequence>MFFRRPTSYTITLQRAHSLLNIPRDSTTSIVPSRDQIQEAFRAAAKRHHPDLANGAGTLRSNPAANLKNVGSTAYSTAKTDTVAFRECHEARELLLDYYVRRKYVHPEIIQCTKNKPRKDYEDESLFSVWAANRSFQMEVFLRLSLCLGLAVGTYFHDSHMPERRRQQIQRRDAQYYQFGPQHPF</sequence>
<gene>
    <name evidence="2" type="ORF">HJC23_010824</name>
</gene>
<dbReference type="AlphaFoldDB" id="A0ABD3QNT0"/>
<organism evidence="2 3">
    <name type="scientific">Cyclotella cryptica</name>
    <dbReference type="NCBI Taxonomy" id="29204"/>
    <lineage>
        <taxon>Eukaryota</taxon>
        <taxon>Sar</taxon>
        <taxon>Stramenopiles</taxon>
        <taxon>Ochrophyta</taxon>
        <taxon>Bacillariophyta</taxon>
        <taxon>Coscinodiscophyceae</taxon>
        <taxon>Thalassiosirophycidae</taxon>
        <taxon>Stephanodiscales</taxon>
        <taxon>Stephanodiscaceae</taxon>
        <taxon>Cyclotella</taxon>
    </lineage>
</organism>
<reference evidence="2 3" key="1">
    <citation type="journal article" date="2020" name="G3 (Bethesda)">
        <title>Improved Reference Genome for Cyclotella cryptica CCMP332, a Model for Cell Wall Morphogenesis, Salinity Adaptation, and Lipid Production in Diatoms (Bacillariophyta).</title>
        <authorList>
            <person name="Roberts W.R."/>
            <person name="Downey K.M."/>
            <person name="Ruck E.C."/>
            <person name="Traller J.C."/>
            <person name="Alverson A.J."/>
        </authorList>
    </citation>
    <scope>NUCLEOTIDE SEQUENCE [LARGE SCALE GENOMIC DNA]</scope>
    <source>
        <strain evidence="2 3">CCMP332</strain>
    </source>
</reference>
<dbReference type="Proteomes" id="UP001516023">
    <property type="component" value="Unassembled WGS sequence"/>
</dbReference>
<dbReference type="PROSITE" id="PS50076">
    <property type="entry name" value="DNAJ_2"/>
    <property type="match status" value="1"/>
</dbReference>
<dbReference type="SUPFAM" id="SSF46565">
    <property type="entry name" value="Chaperone J-domain"/>
    <property type="match status" value="1"/>
</dbReference>
<dbReference type="InterPro" id="IPR036869">
    <property type="entry name" value="J_dom_sf"/>
</dbReference>
<evidence type="ECO:0000313" key="2">
    <source>
        <dbReference type="EMBL" id="KAL3802068.1"/>
    </source>
</evidence>